<keyword evidence="3" id="KW-1185">Reference proteome</keyword>
<dbReference type="Proteomes" id="UP001652564">
    <property type="component" value="Unassembled WGS sequence"/>
</dbReference>
<name>A0ABT2ZMA8_9RHOB</name>
<gene>
    <name evidence="2" type="ORF">OEZ71_06085</name>
</gene>
<comment type="caution">
    <text evidence="2">The sequence shown here is derived from an EMBL/GenBank/DDBJ whole genome shotgun (WGS) entry which is preliminary data.</text>
</comment>
<evidence type="ECO:0000313" key="3">
    <source>
        <dbReference type="Proteomes" id="UP001652564"/>
    </source>
</evidence>
<protein>
    <submittedName>
        <fullName evidence="2">Uncharacterized protein</fullName>
    </submittedName>
</protein>
<dbReference type="RefSeq" id="WP_263739070.1">
    <property type="nucleotide sequence ID" value="NZ_JAOWKZ010000002.1"/>
</dbReference>
<evidence type="ECO:0000313" key="2">
    <source>
        <dbReference type="EMBL" id="MCV2871861.1"/>
    </source>
</evidence>
<sequence length="163" mass="17393">MKRISSTVPVTVAAGLCLANAALAESIVDRVRAATDRFTDISVAKAEGYAPIPCASGDGGGTMGIHYVNMGYLTGDDNALDIARPEAVMYEPQADGSLVLVGVEYITFVGPASIEGHLMHFRGAPNRYGLDPFYELHVWTHRENPAGQFADMNGNVSCRFAGR</sequence>
<keyword evidence="1" id="KW-0732">Signal</keyword>
<dbReference type="EMBL" id="JAOWKZ010000002">
    <property type="protein sequence ID" value="MCV2871861.1"/>
    <property type="molecule type" value="Genomic_DNA"/>
</dbReference>
<feature type="signal peptide" evidence="1">
    <location>
        <begin position="1"/>
        <end position="24"/>
    </location>
</feature>
<proteinExistence type="predicted"/>
<organism evidence="2 3">
    <name type="scientific">Albidovulum litorale</name>
    <dbReference type="NCBI Taxonomy" id="2984134"/>
    <lineage>
        <taxon>Bacteria</taxon>
        <taxon>Pseudomonadati</taxon>
        <taxon>Pseudomonadota</taxon>
        <taxon>Alphaproteobacteria</taxon>
        <taxon>Rhodobacterales</taxon>
        <taxon>Paracoccaceae</taxon>
        <taxon>Albidovulum</taxon>
    </lineage>
</organism>
<evidence type="ECO:0000256" key="1">
    <source>
        <dbReference type="SAM" id="SignalP"/>
    </source>
</evidence>
<reference evidence="2 3" key="1">
    <citation type="submission" date="2022-10" db="EMBL/GenBank/DDBJ databases">
        <title>Defluviimonas sp. nov., isolated from ocean surface sediments.</title>
        <authorList>
            <person name="He W."/>
            <person name="Wang L."/>
            <person name="Zhang D.-F."/>
        </authorList>
    </citation>
    <scope>NUCLEOTIDE SEQUENCE [LARGE SCALE GENOMIC DNA]</scope>
    <source>
        <strain evidence="2 3">WL0050</strain>
    </source>
</reference>
<feature type="chain" id="PRO_5046824709" evidence="1">
    <location>
        <begin position="25"/>
        <end position="163"/>
    </location>
</feature>
<accession>A0ABT2ZMA8</accession>